<dbReference type="InterPro" id="IPR013362">
    <property type="entry name" value="Pilus_4_PilV"/>
</dbReference>
<sequence>MRTLRRRSRQTGVGLIEVMVAVLVMAVGLLGIAAMQAAALRNSQSSLERSQAVVQTYAVLDAMRANLNAARSGAYDTPLQCNASVGGTLAENDRAAWLEGLKRTLGEQACGAIVCVAIAASDARECTITVQWNDERGSGGNSAQQVVTRTRV</sequence>
<evidence type="ECO:0000313" key="3">
    <source>
        <dbReference type="Proteomes" id="UP000030003"/>
    </source>
</evidence>
<evidence type="ECO:0000313" key="2">
    <source>
        <dbReference type="EMBL" id="KGO99392.1"/>
    </source>
</evidence>
<dbReference type="Pfam" id="PF07963">
    <property type="entry name" value="N_methyl"/>
    <property type="match status" value="1"/>
</dbReference>
<dbReference type="AlphaFoldDB" id="A0A0A0MB09"/>
<protein>
    <submittedName>
        <fullName evidence="2">Prepilin</fullName>
    </submittedName>
</protein>
<comment type="caution">
    <text evidence="2">The sequence shown here is derived from an EMBL/GenBank/DDBJ whole genome shotgun (WGS) entry which is preliminary data.</text>
</comment>
<dbReference type="Proteomes" id="UP000030003">
    <property type="component" value="Unassembled WGS sequence"/>
</dbReference>
<reference evidence="2 3" key="1">
    <citation type="submission" date="2013-08" db="EMBL/GenBank/DDBJ databases">
        <title>Genomic analysis of Lysobacter defluvii.</title>
        <authorList>
            <person name="Wang Q."/>
            <person name="Wang G."/>
        </authorList>
    </citation>
    <scope>NUCLEOTIDE SEQUENCE [LARGE SCALE GENOMIC DNA]</scope>
    <source>
        <strain evidence="2 3">IMMIB APB-9</strain>
    </source>
</reference>
<keyword evidence="1" id="KW-0472">Membrane</keyword>
<dbReference type="InterPro" id="IPR012902">
    <property type="entry name" value="N_methyl_site"/>
</dbReference>
<dbReference type="STRING" id="1385515.GCA_000423325_00707"/>
<keyword evidence="1" id="KW-0812">Transmembrane</keyword>
<dbReference type="eggNOG" id="COG4967">
    <property type="taxonomic scope" value="Bacteria"/>
</dbReference>
<accession>A0A0A0MB09</accession>
<name>A0A0A0MB09_9GAMM</name>
<proteinExistence type="predicted"/>
<gene>
    <name evidence="2" type="ORF">N791_08710</name>
</gene>
<keyword evidence="3" id="KW-1185">Reference proteome</keyword>
<feature type="transmembrane region" description="Helical" evidence="1">
    <location>
        <begin position="12"/>
        <end position="35"/>
    </location>
</feature>
<dbReference type="OrthoDB" id="5298127at2"/>
<dbReference type="EMBL" id="AVBH01000018">
    <property type="protein sequence ID" value="KGO99392.1"/>
    <property type="molecule type" value="Genomic_DNA"/>
</dbReference>
<evidence type="ECO:0000256" key="1">
    <source>
        <dbReference type="SAM" id="Phobius"/>
    </source>
</evidence>
<keyword evidence="1" id="KW-1133">Transmembrane helix</keyword>
<organism evidence="2 3">
    <name type="scientific">Lysobacter defluvii IMMIB APB-9 = DSM 18482</name>
    <dbReference type="NCBI Taxonomy" id="1385515"/>
    <lineage>
        <taxon>Bacteria</taxon>
        <taxon>Pseudomonadati</taxon>
        <taxon>Pseudomonadota</taxon>
        <taxon>Gammaproteobacteria</taxon>
        <taxon>Lysobacterales</taxon>
        <taxon>Lysobacteraceae</taxon>
        <taxon>Novilysobacter</taxon>
    </lineage>
</organism>
<dbReference type="NCBIfam" id="TIGR02523">
    <property type="entry name" value="type_IV_pilV"/>
    <property type="match status" value="1"/>
</dbReference>